<keyword evidence="3" id="KW-1185">Reference proteome</keyword>
<organism evidence="2 3">
    <name type="scientific">Sporolactobacillus spathodeae</name>
    <dbReference type="NCBI Taxonomy" id="1465502"/>
    <lineage>
        <taxon>Bacteria</taxon>
        <taxon>Bacillati</taxon>
        <taxon>Bacillota</taxon>
        <taxon>Bacilli</taxon>
        <taxon>Bacillales</taxon>
        <taxon>Sporolactobacillaceae</taxon>
        <taxon>Sporolactobacillus</taxon>
    </lineage>
</organism>
<dbReference type="InterPro" id="IPR036249">
    <property type="entry name" value="Thioredoxin-like_sf"/>
</dbReference>
<dbReference type="EMBL" id="JAFBEV010000004">
    <property type="protein sequence ID" value="MBM7657123.1"/>
    <property type="molecule type" value="Genomic_DNA"/>
</dbReference>
<dbReference type="SUPFAM" id="SSF52833">
    <property type="entry name" value="Thioredoxin-like"/>
    <property type="match status" value="1"/>
</dbReference>
<evidence type="ECO:0000259" key="1">
    <source>
        <dbReference type="Pfam" id="PF00462"/>
    </source>
</evidence>
<feature type="domain" description="Glutaredoxin" evidence="1">
    <location>
        <begin position="7"/>
        <end position="63"/>
    </location>
</feature>
<evidence type="ECO:0000313" key="3">
    <source>
        <dbReference type="Proteomes" id="UP000823201"/>
    </source>
</evidence>
<dbReference type="Pfam" id="PF00462">
    <property type="entry name" value="Glutaredoxin"/>
    <property type="match status" value="1"/>
</dbReference>
<sequence length="90" mass="10336">MTEQKKVLMITKQFCPYCVRAKAVLDHALDGKYNDQIETVVREKDEARFNVLKDKYQFLTVPTFVDLSTGKTLSDSKEETITPFMKEALG</sequence>
<dbReference type="Proteomes" id="UP000823201">
    <property type="component" value="Unassembled WGS sequence"/>
</dbReference>
<evidence type="ECO:0000313" key="2">
    <source>
        <dbReference type="EMBL" id="MBM7657123.1"/>
    </source>
</evidence>
<gene>
    <name evidence="2" type="ORF">JOC27_000564</name>
</gene>
<dbReference type="RefSeq" id="WP_205005483.1">
    <property type="nucleotide sequence ID" value="NZ_CBCRXA010000015.1"/>
</dbReference>
<comment type="caution">
    <text evidence="2">The sequence shown here is derived from an EMBL/GenBank/DDBJ whole genome shotgun (WGS) entry which is preliminary data.</text>
</comment>
<dbReference type="Gene3D" id="3.40.30.10">
    <property type="entry name" value="Glutaredoxin"/>
    <property type="match status" value="1"/>
</dbReference>
<proteinExistence type="predicted"/>
<accession>A0ABS2Q5R9</accession>
<protein>
    <submittedName>
        <fullName evidence="2">Glutaredoxin</fullName>
    </submittedName>
</protein>
<reference evidence="2 3" key="1">
    <citation type="submission" date="2021-01" db="EMBL/GenBank/DDBJ databases">
        <title>Genomic Encyclopedia of Type Strains, Phase IV (KMG-IV): sequencing the most valuable type-strain genomes for metagenomic binning, comparative biology and taxonomic classification.</title>
        <authorList>
            <person name="Goeker M."/>
        </authorList>
    </citation>
    <scope>NUCLEOTIDE SEQUENCE [LARGE SCALE GENOMIC DNA]</scope>
    <source>
        <strain evidence="2 3">DSM 100968</strain>
    </source>
</reference>
<name>A0ABS2Q5R9_9BACL</name>
<dbReference type="InterPro" id="IPR002109">
    <property type="entry name" value="Glutaredoxin"/>
</dbReference>